<evidence type="ECO:0000313" key="2">
    <source>
        <dbReference type="Proteomes" id="UP000594569"/>
    </source>
</evidence>
<name>A0A7T1LAS8_STRSU</name>
<dbReference type="EMBL" id="CP065430">
    <property type="protein sequence ID" value="QPO26977.1"/>
    <property type="molecule type" value="Genomic_DNA"/>
</dbReference>
<proteinExistence type="predicted"/>
<reference evidence="1 2" key="1">
    <citation type="submission" date="2020-12" db="EMBL/GenBank/DDBJ databases">
        <title>Nonconservative transfer and diversity of a new family of integrative and conjugative elements associated with antibiotic resistance in zoonotic pathogen Streptococcus suis.</title>
        <authorList>
            <person name="Huang J."/>
        </authorList>
    </citation>
    <scope>NUCLEOTIDE SEQUENCE [LARGE SCALE GENOMIC DNA]</scope>
    <source>
        <strain evidence="1 2">YZDH1</strain>
    </source>
</reference>
<organism evidence="1 2">
    <name type="scientific">Streptococcus suis</name>
    <dbReference type="NCBI Taxonomy" id="1307"/>
    <lineage>
        <taxon>Bacteria</taxon>
        <taxon>Bacillati</taxon>
        <taxon>Bacillota</taxon>
        <taxon>Bacilli</taxon>
        <taxon>Lactobacillales</taxon>
        <taxon>Streptococcaceae</taxon>
        <taxon>Streptococcus</taxon>
    </lineage>
</organism>
<dbReference type="RefSeq" id="WP_197315097.1">
    <property type="nucleotide sequence ID" value="NZ_CP065430.1"/>
</dbReference>
<gene>
    <name evidence="1" type="ORF">I5V48_02230</name>
</gene>
<protein>
    <submittedName>
        <fullName evidence="1">Uncharacterized protein</fullName>
    </submittedName>
</protein>
<accession>A0A7T1LAS8</accession>
<sequence>MDNEVLAELKILVIDLKNATSKLHSELINNTEKQTAKVSIGINELYSQYTALKLFLSIYREYGHYEITSLISFFERYYHELKSTFIHNDRNTSWLVSEHNNFDKQAEIVIRMLD</sequence>
<dbReference type="AlphaFoldDB" id="A0A7T1LAS8"/>
<dbReference type="Proteomes" id="UP000594569">
    <property type="component" value="Chromosome"/>
</dbReference>
<evidence type="ECO:0000313" key="1">
    <source>
        <dbReference type="EMBL" id="QPO26977.1"/>
    </source>
</evidence>